<keyword evidence="2" id="KW-0378">Hydrolase</keyword>
<dbReference type="Proteomes" id="UP000186607">
    <property type="component" value="Unassembled WGS sequence"/>
</dbReference>
<proteinExistence type="predicted"/>
<dbReference type="AlphaFoldDB" id="A0A1U7NZM8"/>
<organism evidence="2 3">
    <name type="scientific">Deinococcus marmoris</name>
    <dbReference type="NCBI Taxonomy" id="249408"/>
    <lineage>
        <taxon>Bacteria</taxon>
        <taxon>Thermotogati</taxon>
        <taxon>Deinococcota</taxon>
        <taxon>Deinococci</taxon>
        <taxon>Deinococcales</taxon>
        <taxon>Deinococcaceae</taxon>
        <taxon>Deinococcus</taxon>
    </lineage>
</organism>
<accession>A0A1U7NZM8</accession>
<keyword evidence="2" id="KW-0540">Nuclease</keyword>
<protein>
    <submittedName>
        <fullName evidence="2">Plasmid encoded restriction endonuclease Per</fullName>
    </submittedName>
</protein>
<sequence>MFPTFEIPAEIERNLITFFRQQQSFPLTAINPRAPAADPYKAELSRHFGVYVLYYRGDFPLYADLAEVNRGEAVKPIYVGKAVSSGSRTGGRRGAALPSSEGDQGEPEEMSLDLAERVLSVGTRGPQSNSLFKRLGEHAGNIRRAHDTLNIADFEVRVIPMADALVQWAEAVMIKRLRPIWNAQISGFGNHDPGKGRYAQARSIWDQLHPGRTWATRMESLAPYDLDRLQRELRLSLPVDLDD</sequence>
<dbReference type="GO" id="GO:0004519">
    <property type="term" value="F:endonuclease activity"/>
    <property type="evidence" value="ECO:0007669"/>
    <property type="project" value="UniProtKB-KW"/>
</dbReference>
<dbReference type="STRING" id="249408.BOO71_0006202"/>
<dbReference type="InterPro" id="IPR018575">
    <property type="entry name" value="Restrct_endonuc_II_Eco29kI"/>
</dbReference>
<evidence type="ECO:0000313" key="2">
    <source>
        <dbReference type="EMBL" id="OLV18369.1"/>
    </source>
</evidence>
<reference evidence="2 3" key="1">
    <citation type="submission" date="2017-01" db="EMBL/GenBank/DDBJ databases">
        <title>Genome Analysis of Deinococcus marmoris KOPRI26562.</title>
        <authorList>
            <person name="Kim J.H."/>
            <person name="Oh H.-M."/>
        </authorList>
    </citation>
    <scope>NUCLEOTIDE SEQUENCE [LARGE SCALE GENOMIC DNA]</scope>
    <source>
        <strain evidence="2 3">KOPRI26562</strain>
    </source>
</reference>
<evidence type="ECO:0000256" key="1">
    <source>
        <dbReference type="SAM" id="MobiDB-lite"/>
    </source>
</evidence>
<evidence type="ECO:0000313" key="3">
    <source>
        <dbReference type="Proteomes" id="UP000186607"/>
    </source>
</evidence>
<comment type="caution">
    <text evidence="2">The sequence shown here is derived from an EMBL/GenBank/DDBJ whole genome shotgun (WGS) entry which is preliminary data.</text>
</comment>
<name>A0A1U7NZM8_9DEIO</name>
<gene>
    <name evidence="2" type="ORF">BOO71_0006202</name>
</gene>
<feature type="region of interest" description="Disordered" evidence="1">
    <location>
        <begin position="84"/>
        <end position="109"/>
    </location>
</feature>
<keyword evidence="2" id="KW-0255">Endonuclease</keyword>
<dbReference type="Pfam" id="PF09517">
    <property type="entry name" value="RE_Eco29kI"/>
    <property type="match status" value="2"/>
</dbReference>
<dbReference type="EMBL" id="MSTI01000068">
    <property type="protein sequence ID" value="OLV18369.1"/>
    <property type="molecule type" value="Genomic_DNA"/>
</dbReference>
<dbReference type="REBASE" id="194636">
    <property type="entry name" value="Dma26562ORF6208P"/>
</dbReference>
<keyword evidence="3" id="KW-1185">Reference proteome</keyword>